<organism evidence="1 2">
    <name type="scientific">Hymenobacter glaciei</name>
    <dbReference type="NCBI Taxonomy" id="877209"/>
    <lineage>
        <taxon>Bacteria</taxon>
        <taxon>Pseudomonadati</taxon>
        <taxon>Bacteroidota</taxon>
        <taxon>Cytophagia</taxon>
        <taxon>Cytophagales</taxon>
        <taxon>Hymenobacteraceae</taxon>
        <taxon>Hymenobacter</taxon>
    </lineage>
</organism>
<dbReference type="Proteomes" id="UP001501469">
    <property type="component" value="Unassembled WGS sequence"/>
</dbReference>
<comment type="caution">
    <text evidence="1">The sequence shown here is derived from an EMBL/GenBank/DDBJ whole genome shotgun (WGS) entry which is preliminary data.</text>
</comment>
<proteinExistence type="predicted"/>
<sequence>MPVLLTSTLLTTGFANANDLGRVTSLLMQHQAGIANQPATYDVYNIRGSFDNQWNGELYGGVLNDTKQLVDLSTQKSSPAYTGIAKLIQAYNFALTTDLYGDVPYSQALQGLANLTPRFDKQEDIYKGNQAKGIQSLFDLVKSGLADLDKPSALKPSGDDPVYGGDLNKWKQMGNSLLLKLANTISKKEPALAGSIIAQAAAGAIASNGNDFQVPFGTSTTNQNPLYQYNFVTRPDDQMLSQRLLDSMSVRRDPRLPIYFNTTPANTSATTTPLGIFTGFQNGSPNVVPARANRSRYNVYIRGTQGEAPVRLLTNFQRLFILAESAVQGLPGFTLPAGTTAQSLYQSAIRASMTKAGVPDADVTAYFTANPRVALLSTNATLAQNQIITQKWIAWVGNGYEAYNDYRRTGFPRLQVVTNAAGDDPSIIPRRIPYPNSELNSNTNAEGLDKNIRTSTPVWWAQ</sequence>
<gene>
    <name evidence="1" type="ORF">GCM10022409_13630</name>
</gene>
<dbReference type="InterPro" id="IPR041662">
    <property type="entry name" value="SusD-like_2"/>
</dbReference>
<evidence type="ECO:0000313" key="1">
    <source>
        <dbReference type="EMBL" id="GAA4030713.1"/>
    </source>
</evidence>
<evidence type="ECO:0000313" key="2">
    <source>
        <dbReference type="Proteomes" id="UP001501469"/>
    </source>
</evidence>
<keyword evidence="1" id="KW-0449">Lipoprotein</keyword>
<reference evidence="2" key="1">
    <citation type="journal article" date="2019" name="Int. J. Syst. Evol. Microbiol.">
        <title>The Global Catalogue of Microorganisms (GCM) 10K type strain sequencing project: providing services to taxonomists for standard genome sequencing and annotation.</title>
        <authorList>
            <consortium name="The Broad Institute Genomics Platform"/>
            <consortium name="The Broad Institute Genome Sequencing Center for Infectious Disease"/>
            <person name="Wu L."/>
            <person name="Ma J."/>
        </authorList>
    </citation>
    <scope>NUCLEOTIDE SEQUENCE [LARGE SCALE GENOMIC DNA]</scope>
    <source>
        <strain evidence="2">JCM 17225</strain>
    </source>
</reference>
<dbReference type="SUPFAM" id="SSF48452">
    <property type="entry name" value="TPR-like"/>
    <property type="match status" value="1"/>
</dbReference>
<keyword evidence="2" id="KW-1185">Reference proteome</keyword>
<accession>A0ABP7TSQ2</accession>
<dbReference type="Pfam" id="PF12771">
    <property type="entry name" value="SusD-like_2"/>
    <property type="match status" value="1"/>
</dbReference>
<name>A0ABP7TSQ2_9BACT</name>
<protein>
    <submittedName>
        <fullName evidence="1">SusD/RagB family nutrient-binding outer membrane lipoprotein</fullName>
    </submittedName>
</protein>
<dbReference type="InterPro" id="IPR011990">
    <property type="entry name" value="TPR-like_helical_dom_sf"/>
</dbReference>
<dbReference type="EMBL" id="BAABDK010000011">
    <property type="protein sequence ID" value="GAA4030713.1"/>
    <property type="molecule type" value="Genomic_DNA"/>
</dbReference>
<dbReference type="Gene3D" id="1.25.40.390">
    <property type="match status" value="1"/>
</dbReference>